<dbReference type="RefSeq" id="WP_076200152.1">
    <property type="nucleotide sequence ID" value="NZ_CP019236.1"/>
</dbReference>
<dbReference type="InterPro" id="IPR043142">
    <property type="entry name" value="PapC-like_C_sf"/>
</dbReference>
<feature type="domain" description="PapC-like C-terminal" evidence="1">
    <location>
        <begin position="727"/>
        <end position="785"/>
    </location>
</feature>
<dbReference type="GO" id="GO:0009297">
    <property type="term" value="P:pilus assembly"/>
    <property type="evidence" value="ECO:0007669"/>
    <property type="project" value="InterPro"/>
</dbReference>
<dbReference type="PANTHER" id="PTHR30451">
    <property type="entry name" value="OUTER MEMBRANE USHER PROTEIN"/>
    <property type="match status" value="1"/>
</dbReference>
<dbReference type="Pfam" id="PF13953">
    <property type="entry name" value="PapC_C"/>
    <property type="match status" value="1"/>
</dbReference>
<dbReference type="OrthoDB" id="8587at2"/>
<dbReference type="InterPro" id="IPR025949">
    <property type="entry name" value="PapC-like_C"/>
</dbReference>
<sequence>MAIDLWLKLNRTVPHGHLSFARSRYTGTRAGPGAVALPASVLAALLATQPPLRAQPLPPPPSRGAPLQTVLFLELVVNERASGQIVQVLLRGGHYYVGAAALQALGVRTGTAPEADVAVDQIAGVTMVYDSIGQRLRITVPPDWLPAQTLGADELQRPFTAMSSTGALLNYDLYANRADHGAAQTSLLTEQRVFGPWGSLSNTGVYRHASRGDEQGYLRYDTRFTHADTDRVRSTTAGDLIAAPLSWGSAVRLGGLQVARNFGVRPDLVTYPLPRFSGQAAVPSAVDLFINGYRAGSESVEPGPFTLNTVPYINGAGEASVVTTDALGRQVVTTVPFYVANTLLKKGIDDYSLSLGALRRSYGRKNFDYGPPATSGAYRFGFSDALTLEGRAEAAPSLAVVGAGALRALGAAGVLNAALSRSQMHGASGSRLNLGYQYNGRHFGFGAQHTARSGAYADLTNYDTAGLRLSRHSSQVNTSFSMGDAGAIAAGYFDVQGADRQRTRLVSMSYSKPVGRQAFFSVNLNKAVGQRDLSLQFQLTFALDDRSMVSLTTVRDRDNTTAQVNYSRTPPTDGGFGWNLAYANNGSSGNYSQASGTWRTAVTQLHAGAYAQGRASATWFGANGSVVLMDGRVFPANRINDAFVLVSTNGVPNVPIRYENQVIGRTDAAGHMLVPGVPGFYPARIDVDVLELPDHMQIVQSSQRLTVRSGSGALLRFDIQKTLAARITLVDGQGRPLPVGWQVQHVQSGQNAVVGWDGLVYFEGLKAHNELLVRGPGNIACRVNFPIVADQPQVLRIGPLTCRPDAVAQTALADFKRLPGALPIWRH</sequence>
<dbReference type="KEGG" id="rhy:RD110_14625"/>
<protein>
    <recommendedName>
        <fullName evidence="1">PapC-like C-terminal domain-containing protein</fullName>
    </recommendedName>
</protein>
<dbReference type="EMBL" id="CP019236">
    <property type="protein sequence ID" value="APW38273.1"/>
    <property type="molecule type" value="Genomic_DNA"/>
</dbReference>
<dbReference type="GO" id="GO:0015473">
    <property type="term" value="F:fimbrial usher porin activity"/>
    <property type="evidence" value="ECO:0007669"/>
    <property type="project" value="InterPro"/>
</dbReference>
<evidence type="ECO:0000313" key="3">
    <source>
        <dbReference type="Proteomes" id="UP000186609"/>
    </source>
</evidence>
<dbReference type="PANTHER" id="PTHR30451:SF5">
    <property type="entry name" value="SLR0019 PROTEIN"/>
    <property type="match status" value="1"/>
</dbReference>
<gene>
    <name evidence="2" type="ORF">RD110_14625</name>
</gene>
<accession>A0A1P8JX00</accession>
<dbReference type="STRING" id="1842727.RD110_14625"/>
<evidence type="ECO:0000313" key="2">
    <source>
        <dbReference type="EMBL" id="APW38273.1"/>
    </source>
</evidence>
<organism evidence="2 3">
    <name type="scientific">Rhodoferax koreensis</name>
    <dbReference type="NCBI Taxonomy" id="1842727"/>
    <lineage>
        <taxon>Bacteria</taxon>
        <taxon>Pseudomonadati</taxon>
        <taxon>Pseudomonadota</taxon>
        <taxon>Betaproteobacteria</taxon>
        <taxon>Burkholderiales</taxon>
        <taxon>Comamonadaceae</taxon>
        <taxon>Rhodoferax</taxon>
    </lineage>
</organism>
<keyword evidence="3" id="KW-1185">Reference proteome</keyword>
<dbReference type="InterPro" id="IPR042186">
    <property type="entry name" value="FimD_plug_dom"/>
</dbReference>
<dbReference type="AlphaFoldDB" id="A0A1P8JX00"/>
<dbReference type="Gene3D" id="2.60.40.2070">
    <property type="match status" value="1"/>
</dbReference>
<evidence type="ECO:0000259" key="1">
    <source>
        <dbReference type="Pfam" id="PF13953"/>
    </source>
</evidence>
<name>A0A1P8JX00_9BURK</name>
<dbReference type="Pfam" id="PF00577">
    <property type="entry name" value="Usher"/>
    <property type="match status" value="1"/>
</dbReference>
<dbReference type="InterPro" id="IPR000015">
    <property type="entry name" value="Fimb_usher"/>
</dbReference>
<dbReference type="Gene3D" id="2.60.40.3110">
    <property type="match status" value="1"/>
</dbReference>
<reference evidence="2 3" key="1">
    <citation type="submission" date="2017-01" db="EMBL/GenBank/DDBJ databases">
        <authorList>
            <person name="Mah S.A."/>
            <person name="Swanson W.J."/>
            <person name="Moy G.W."/>
            <person name="Vacquier V.D."/>
        </authorList>
    </citation>
    <scope>NUCLEOTIDE SEQUENCE [LARGE SCALE GENOMIC DNA]</scope>
    <source>
        <strain evidence="2 3">DCY110</strain>
    </source>
</reference>
<dbReference type="GO" id="GO:0009279">
    <property type="term" value="C:cell outer membrane"/>
    <property type="evidence" value="ECO:0007669"/>
    <property type="project" value="TreeGrafter"/>
</dbReference>
<proteinExistence type="predicted"/>
<dbReference type="Gene3D" id="2.60.40.2610">
    <property type="entry name" value="Outer membrane usher protein FimD, plug domain"/>
    <property type="match status" value="1"/>
</dbReference>
<dbReference type="Proteomes" id="UP000186609">
    <property type="component" value="Chromosome"/>
</dbReference>